<comment type="caution">
    <text evidence="1">The sequence shown here is derived from an EMBL/GenBank/DDBJ whole genome shotgun (WGS) entry which is preliminary data.</text>
</comment>
<evidence type="ECO:0000313" key="2">
    <source>
        <dbReference type="EMBL" id="GBL63354.1"/>
    </source>
</evidence>
<dbReference type="AlphaFoldDB" id="A0A4Y1ZRG8"/>
<proteinExistence type="predicted"/>
<dbReference type="EMBL" id="BGPR01076942">
    <property type="protein sequence ID" value="GBL63354.1"/>
    <property type="molecule type" value="Genomic_DNA"/>
</dbReference>
<accession>A0A4Y1ZRG8</accession>
<gene>
    <name evidence="1" type="ORF">AVEN_10253_1</name>
    <name evidence="2" type="ORF">AVEN_119050_1</name>
</gene>
<reference evidence="1 3" key="1">
    <citation type="journal article" date="2019" name="Sci. Rep.">
        <title>Orb-weaving spider Araneus ventricosus genome elucidates the spidroin gene catalogue.</title>
        <authorList>
            <person name="Kono N."/>
            <person name="Nakamura H."/>
            <person name="Ohtoshi R."/>
            <person name="Moran D.A.P."/>
            <person name="Shinohara A."/>
            <person name="Yoshida Y."/>
            <person name="Fujiwara M."/>
            <person name="Mori M."/>
            <person name="Tomita M."/>
            <person name="Arakawa K."/>
        </authorList>
    </citation>
    <scope>NUCLEOTIDE SEQUENCE [LARGE SCALE GENOMIC DNA]</scope>
</reference>
<keyword evidence="3" id="KW-1185">Reference proteome</keyword>
<sequence length="36" mass="3918">KMTTMATGLACLPRYKMVAVATTAADIRFFSASTYK</sequence>
<evidence type="ECO:0000313" key="3">
    <source>
        <dbReference type="Proteomes" id="UP000499080"/>
    </source>
</evidence>
<protein>
    <submittedName>
        <fullName evidence="1">Uncharacterized protein</fullName>
    </submittedName>
</protein>
<evidence type="ECO:0000313" key="1">
    <source>
        <dbReference type="EMBL" id="GBL63319.1"/>
    </source>
</evidence>
<organism evidence="1 3">
    <name type="scientific">Araneus ventricosus</name>
    <name type="common">Orbweaver spider</name>
    <name type="synonym">Epeira ventricosa</name>
    <dbReference type="NCBI Taxonomy" id="182803"/>
    <lineage>
        <taxon>Eukaryota</taxon>
        <taxon>Metazoa</taxon>
        <taxon>Ecdysozoa</taxon>
        <taxon>Arthropoda</taxon>
        <taxon>Chelicerata</taxon>
        <taxon>Arachnida</taxon>
        <taxon>Araneae</taxon>
        <taxon>Araneomorphae</taxon>
        <taxon>Entelegynae</taxon>
        <taxon>Araneoidea</taxon>
        <taxon>Araneidae</taxon>
        <taxon>Araneus</taxon>
    </lineage>
</organism>
<dbReference type="Proteomes" id="UP000499080">
    <property type="component" value="Unassembled WGS sequence"/>
</dbReference>
<name>A0A4Y1ZRG8_ARAVE</name>
<dbReference type="EMBL" id="BGPR01076935">
    <property type="protein sequence ID" value="GBL63319.1"/>
    <property type="molecule type" value="Genomic_DNA"/>
</dbReference>
<feature type="non-terminal residue" evidence="1">
    <location>
        <position position="1"/>
    </location>
</feature>